<evidence type="ECO:0000313" key="3">
    <source>
        <dbReference type="EMBL" id="RHW28748.1"/>
    </source>
</evidence>
<protein>
    <recommendedName>
        <fullName evidence="5">Exo-alpha-sialidase</fullName>
    </recommendedName>
</protein>
<evidence type="ECO:0008006" key="5">
    <source>
        <dbReference type="Google" id="ProtNLM"/>
    </source>
</evidence>
<comment type="caution">
    <text evidence="3">The sequence shown here is derived from an EMBL/GenBank/DDBJ whole genome shotgun (WGS) entry which is preliminary data.</text>
</comment>
<dbReference type="Proteomes" id="UP000283644">
    <property type="component" value="Unassembled WGS sequence"/>
</dbReference>
<proteinExistence type="predicted"/>
<evidence type="ECO:0000256" key="2">
    <source>
        <dbReference type="SAM" id="Phobius"/>
    </source>
</evidence>
<feature type="transmembrane region" description="Helical" evidence="2">
    <location>
        <begin position="32"/>
        <end position="53"/>
    </location>
</feature>
<evidence type="ECO:0000313" key="4">
    <source>
        <dbReference type="Proteomes" id="UP000283644"/>
    </source>
</evidence>
<dbReference type="InterPro" id="IPR036278">
    <property type="entry name" value="Sialidase_sf"/>
</dbReference>
<dbReference type="RefSeq" id="WP_118922293.1">
    <property type="nucleotide sequence ID" value="NZ_QXGH01000009.1"/>
</dbReference>
<keyword evidence="4" id="KW-1185">Reference proteome</keyword>
<name>A0A417Y7M0_9ACTN</name>
<gene>
    <name evidence="3" type="ORF">D0Z08_02545</name>
</gene>
<dbReference type="AlphaFoldDB" id="A0A417Y7M0"/>
<sequence length="399" mass="41695">MHDIAQAAADAAQVPSFDEVLRKGQRRRNVRNGLTAGGAALAVASIIGIGQLVGTDADKEPEPAPSPPSTVIEDPPAGEGPERIVDHPNAVVGDAAVSESGATAVFWRVVNREQWGLAVSGDGFVTRSLAQLPIPGYVVAAGDRFVLSDQTQSRVWVAGLDGEWTRVEVSGSDAPVADGEVPVSTSDGLVAVDPDRARAHPVDAPEQAFRIDAYGGRLTAITSVHHDSGTQTATYHWSDDGGASWHTTSFDADYMWIPQVVPSAAGTEHAIAMVSDGATIGPLAGVLTMPADGGSFAETEYDGELASFSGVWTVDGEIRFLGDLWGDGSGPPRESGVYRWADGQLERIPSSAPEVTDVDDSTLMDVVDTAGGPTLLIAVDKRLFESTDGGGTWEELAAR</sequence>
<feature type="region of interest" description="Disordered" evidence="1">
    <location>
        <begin position="55"/>
        <end position="85"/>
    </location>
</feature>
<keyword evidence="2" id="KW-0812">Transmembrane</keyword>
<evidence type="ECO:0000256" key="1">
    <source>
        <dbReference type="SAM" id="MobiDB-lite"/>
    </source>
</evidence>
<dbReference type="EMBL" id="QXGH01000009">
    <property type="protein sequence ID" value="RHW28748.1"/>
    <property type="molecule type" value="Genomic_DNA"/>
</dbReference>
<keyword evidence="2" id="KW-0472">Membrane</keyword>
<organism evidence="3 4">
    <name type="scientific">Nocardioides immobilis</name>
    <dbReference type="NCBI Taxonomy" id="2049295"/>
    <lineage>
        <taxon>Bacteria</taxon>
        <taxon>Bacillati</taxon>
        <taxon>Actinomycetota</taxon>
        <taxon>Actinomycetes</taxon>
        <taxon>Propionibacteriales</taxon>
        <taxon>Nocardioidaceae</taxon>
        <taxon>Nocardioides</taxon>
    </lineage>
</organism>
<keyword evidence="2" id="KW-1133">Transmembrane helix</keyword>
<dbReference type="OrthoDB" id="3786804at2"/>
<reference evidence="3 4" key="1">
    <citation type="submission" date="2018-09" db="EMBL/GenBank/DDBJ databases">
        <title>Genome sequencing of Nocardioides immobilis CCTCC AB 2017083 for comparison to Nocardioides silvaticus.</title>
        <authorList>
            <person name="Li C."/>
            <person name="Wang G."/>
        </authorList>
    </citation>
    <scope>NUCLEOTIDE SEQUENCE [LARGE SCALE GENOMIC DNA]</scope>
    <source>
        <strain evidence="3 4">CCTCC AB 2017083</strain>
    </source>
</reference>
<accession>A0A417Y7M0</accession>
<dbReference type="SUPFAM" id="SSF50939">
    <property type="entry name" value="Sialidases"/>
    <property type="match status" value="1"/>
</dbReference>